<protein>
    <submittedName>
        <fullName evidence="1">Uncharacterized protein</fullName>
    </submittedName>
</protein>
<name>A0ABQ9Z9G4_9CRUS</name>
<reference evidence="1 2" key="1">
    <citation type="journal article" date="2023" name="Nucleic Acids Res.">
        <title>The hologenome of Daphnia magna reveals possible DNA methylation and microbiome-mediated evolution of the host genome.</title>
        <authorList>
            <person name="Chaturvedi A."/>
            <person name="Li X."/>
            <person name="Dhandapani V."/>
            <person name="Marshall H."/>
            <person name="Kissane S."/>
            <person name="Cuenca-Cambronero M."/>
            <person name="Asole G."/>
            <person name="Calvet F."/>
            <person name="Ruiz-Romero M."/>
            <person name="Marangio P."/>
            <person name="Guigo R."/>
            <person name="Rago D."/>
            <person name="Mirbahai L."/>
            <person name="Eastwood N."/>
            <person name="Colbourne J.K."/>
            <person name="Zhou J."/>
            <person name="Mallon E."/>
            <person name="Orsini L."/>
        </authorList>
    </citation>
    <scope>NUCLEOTIDE SEQUENCE [LARGE SCALE GENOMIC DNA]</scope>
    <source>
        <strain evidence="1">LRV0_1</strain>
    </source>
</reference>
<comment type="caution">
    <text evidence="1">The sequence shown here is derived from an EMBL/GenBank/DDBJ whole genome shotgun (WGS) entry which is preliminary data.</text>
</comment>
<accession>A0ABQ9Z9G4</accession>
<evidence type="ECO:0000313" key="1">
    <source>
        <dbReference type="EMBL" id="KAK4009553.1"/>
    </source>
</evidence>
<proteinExistence type="predicted"/>
<gene>
    <name evidence="1" type="ORF">OUZ56_018687</name>
</gene>
<organism evidence="1 2">
    <name type="scientific">Daphnia magna</name>
    <dbReference type="NCBI Taxonomy" id="35525"/>
    <lineage>
        <taxon>Eukaryota</taxon>
        <taxon>Metazoa</taxon>
        <taxon>Ecdysozoa</taxon>
        <taxon>Arthropoda</taxon>
        <taxon>Crustacea</taxon>
        <taxon>Branchiopoda</taxon>
        <taxon>Diplostraca</taxon>
        <taxon>Cladocera</taxon>
        <taxon>Anomopoda</taxon>
        <taxon>Daphniidae</taxon>
        <taxon>Daphnia</taxon>
    </lineage>
</organism>
<sequence length="89" mass="9539">MSFGQYRSNFDFSSAYRAADSPISCFLALTSWNHSSKNASANARDQVSHSFSTSPFGLHRAAAPLRAAFAMSNLTSSFHAPARASAFTA</sequence>
<evidence type="ECO:0000313" key="2">
    <source>
        <dbReference type="Proteomes" id="UP001234178"/>
    </source>
</evidence>
<keyword evidence="2" id="KW-1185">Reference proteome</keyword>
<dbReference type="Proteomes" id="UP001234178">
    <property type="component" value="Unassembled WGS sequence"/>
</dbReference>
<dbReference type="EMBL" id="JAOYFB010000003">
    <property type="protein sequence ID" value="KAK4009553.1"/>
    <property type="molecule type" value="Genomic_DNA"/>
</dbReference>